<organism evidence="2 3">
    <name type="scientific">Polymorphospora lycopeni</name>
    <dbReference type="NCBI Taxonomy" id="3140240"/>
    <lineage>
        <taxon>Bacteria</taxon>
        <taxon>Bacillati</taxon>
        <taxon>Actinomycetota</taxon>
        <taxon>Actinomycetes</taxon>
        <taxon>Micromonosporales</taxon>
        <taxon>Micromonosporaceae</taxon>
        <taxon>Polymorphospora</taxon>
    </lineage>
</organism>
<keyword evidence="3" id="KW-1185">Reference proteome</keyword>
<protein>
    <submittedName>
        <fullName evidence="2">Uncharacterized protein</fullName>
    </submittedName>
</protein>
<dbReference type="EMBL" id="JBCGDC010000043">
    <property type="protein sequence ID" value="MFB6394760.1"/>
    <property type="molecule type" value="Genomic_DNA"/>
</dbReference>
<dbReference type="Proteomes" id="UP001582793">
    <property type="component" value="Unassembled WGS sequence"/>
</dbReference>
<evidence type="ECO:0000313" key="2">
    <source>
        <dbReference type="EMBL" id="MFB6394760.1"/>
    </source>
</evidence>
<comment type="caution">
    <text evidence="2">The sequence shown here is derived from an EMBL/GenBank/DDBJ whole genome shotgun (WGS) entry which is preliminary data.</text>
</comment>
<name>A0ABV5CRX2_9ACTN</name>
<evidence type="ECO:0000256" key="1">
    <source>
        <dbReference type="SAM" id="MobiDB-lite"/>
    </source>
</evidence>
<proteinExistence type="predicted"/>
<accession>A0ABV5CRX2</accession>
<gene>
    <name evidence="2" type="ORF">AAFH96_16835</name>
</gene>
<dbReference type="RefSeq" id="WP_375734806.1">
    <property type="nucleotide sequence ID" value="NZ_JBCGDC010000043.1"/>
</dbReference>
<evidence type="ECO:0000313" key="3">
    <source>
        <dbReference type="Proteomes" id="UP001582793"/>
    </source>
</evidence>
<feature type="region of interest" description="Disordered" evidence="1">
    <location>
        <begin position="37"/>
        <end position="58"/>
    </location>
</feature>
<sequence>MAIALSDLFRTGVADAWSHTYRAGSVGVVAATGPPWAPGPARRLRPGGDHTASMVTGT</sequence>
<reference evidence="2 3" key="1">
    <citation type="submission" date="2024-04" db="EMBL/GenBank/DDBJ databases">
        <title>Polymorphospora sp. isolated from Baiyangdian Lake in Xiong'an New Area.</title>
        <authorList>
            <person name="Zhang X."/>
            <person name="Liu J."/>
        </authorList>
    </citation>
    <scope>NUCLEOTIDE SEQUENCE [LARGE SCALE GENOMIC DNA]</scope>
    <source>
        <strain evidence="2 3">2-325</strain>
    </source>
</reference>